<dbReference type="Pfam" id="PF07686">
    <property type="entry name" value="V-set"/>
    <property type="match status" value="1"/>
</dbReference>
<feature type="domain" description="Ig-like" evidence="7">
    <location>
        <begin position="414"/>
        <end position="498"/>
    </location>
</feature>
<keyword evidence="1" id="KW-0732">Signal</keyword>
<dbReference type="InterPro" id="IPR007110">
    <property type="entry name" value="Ig-like_dom"/>
</dbReference>
<gene>
    <name evidence="8" type="ORF">F2P81_002091</name>
</gene>
<dbReference type="EMBL" id="VEVO01000002">
    <property type="protein sequence ID" value="KAF0045562.1"/>
    <property type="molecule type" value="Genomic_DNA"/>
</dbReference>
<feature type="region of interest" description="Disordered" evidence="5">
    <location>
        <begin position="1"/>
        <end position="22"/>
    </location>
</feature>
<sequence length="1487" mass="161075">MLVSSFSNCLPSPSDPPNVSLSPPAVTHGAGVIPDILTAAVGGTVMFTTTVTQPEQPFTVVTWSFTDIHGTNINIITSTSVNTTGSAYTGRVTLFRSTGSLELSNLAISDSGEYRVTLIPLGGSQQKGSCKLLLQVPVSNVTVTQAGSTDLVEFSSSIRLSCSSFGSSLSFLWLNGSSEVTAGDRVQLTAGNANLTIVNVTRYDRGPFRCRAFNPVSNGTSDPLNLSISYGPENISLTLHPSQEYYVEGSNISLSCSAVSRPAALFYWFLNGDKLTDTGPELRLMNIQERQSGNYSCQAFNNKTLRSQTAQLSTVTVMVPVSNIEVNASATDMLEFSSSVSLSCSSSGSSLSFLWLNGSSEVTAGDRVQLTDGNSTVTIYNVTRYDQGPFRCHVFSPVSNGTSDPLNLVIILGPENVNLTMSPSQEYYDEGSDVSLTCSAISRPAAHVLWFLNGDELPGTGPELRLTDIRTSQSGNYSCRAFNNITMRNQTSQPAVLTVLKSHVSNVVVTPNTTDLVEFSGSVRLSCFASGSSLSFLWLNGSSEVTAGDRVQLTDGGAALTIIHVARYDQGPYRCRVFNKFSNYTSDPVELSISYGPENISLTLHPSQEYYVEGSNISLSCSAVSRPAALFYWFLNGDQLPHTGPELRLMNIEQSHSGKYKCQAFNNKTLRYEISHMSVVTVLVPVSNVTVTQSSSTGLLEFSSSVSLSCSSSGSSLLFLWLNGSSEVTASDRVQLTDENSNLTIVNVTRYDQGPFRCNVSNGVNNGISKSMNLVIQYGPDNVTIIGPKSVHAGDFTMLYCSTASVPPAKFTWLFKGEPTDGHETVYLIQSSQNSDSGTYTCTAANTVTGRSQTVHHELTVSDIDDGKDLYLNRKDYLTEPTTCICFDPSEKMSVKKNHSELYKITGTMKGHQVLSFKGHLGLCVGEDILSPGPLSGAVAGLVKFTTNLVPPKNPFLSVSWSFKGLNIITSTSTNTTQPGYVSRITLDRATGGLELRNLVLEDSGEYTVTIIPHEGPQKQGKTTLTVYAPITGATVRSPVAVLIEERSSTNLTCEASGSIGSRIWMKDGRPLHPSSRLSFSADNRTVFIQPVHFSNHGTYQCRVSNPVSTMTVAHNLTVNFGPHNISIIGPSAATPGQRVMLQCTADSVPLANFNWMFNGNETRVNNSMYIIERLGLENIGNYTCSARNMVTMLENSTMLNLRGVHFTLRSILHCPLLVVLSAGDQCSNSERVKVRGSESLLHSVVLLETFLLSPGRNFFQLFRVLEAQRVSVWPEVIGYLGHNVTLPCQFIQGPEKGIITQVQWSLLQPEGNRYTIIISNKKFGVNIPESPLKEKVAIKEQALIIENVEMKNAGLYMCTLATFPSGSFDGTTSLIVQEQMPLSAGVVTAIAIAAILVVGIMTAGAYFIFIRRRDSSVRHSVFIDTGRTVMDVSGPSVLERDEGAVYSDVKFRPARDETSSDNDRRTKSTCADVTYAEVVVLGQQPK</sequence>
<keyword evidence="6" id="KW-0472">Membrane</keyword>
<keyword evidence="6" id="KW-1133">Transmembrane helix</keyword>
<feature type="transmembrane region" description="Helical" evidence="6">
    <location>
        <begin position="1383"/>
        <end position="1410"/>
    </location>
</feature>
<evidence type="ECO:0000256" key="1">
    <source>
        <dbReference type="ARBA" id="ARBA00022729"/>
    </source>
</evidence>
<feature type="domain" description="Ig-like" evidence="7">
    <location>
        <begin position="780"/>
        <end position="862"/>
    </location>
</feature>
<dbReference type="Pfam" id="PF13927">
    <property type="entry name" value="Ig_3"/>
    <property type="match status" value="6"/>
</dbReference>
<protein>
    <recommendedName>
        <fullName evidence="7">Ig-like domain-containing protein</fullName>
    </recommendedName>
</protein>
<evidence type="ECO:0000313" key="8">
    <source>
        <dbReference type="EMBL" id="KAF0045562.1"/>
    </source>
</evidence>
<dbReference type="CDD" id="cd00096">
    <property type="entry name" value="Ig"/>
    <property type="match status" value="1"/>
</dbReference>
<evidence type="ECO:0000256" key="3">
    <source>
        <dbReference type="ARBA" id="ARBA00023180"/>
    </source>
</evidence>
<organism evidence="8 9">
    <name type="scientific">Scophthalmus maximus</name>
    <name type="common">Turbot</name>
    <name type="synonym">Psetta maxima</name>
    <dbReference type="NCBI Taxonomy" id="52904"/>
    <lineage>
        <taxon>Eukaryota</taxon>
        <taxon>Metazoa</taxon>
        <taxon>Chordata</taxon>
        <taxon>Craniata</taxon>
        <taxon>Vertebrata</taxon>
        <taxon>Euteleostomi</taxon>
        <taxon>Actinopterygii</taxon>
        <taxon>Neopterygii</taxon>
        <taxon>Teleostei</taxon>
        <taxon>Neoteleostei</taxon>
        <taxon>Acanthomorphata</taxon>
        <taxon>Carangaria</taxon>
        <taxon>Pleuronectiformes</taxon>
        <taxon>Pleuronectoidei</taxon>
        <taxon>Scophthalmidae</taxon>
        <taxon>Scophthalmus</taxon>
    </lineage>
</organism>
<dbReference type="PANTHER" id="PTHR44337">
    <property type="entry name" value="CARCINOEMBRYONIC ANTIGEN-RELATED CELL ADHESION MOLECULE 8"/>
    <property type="match status" value="1"/>
</dbReference>
<feature type="compositionally biased region" description="Polar residues" evidence="5">
    <location>
        <begin position="1"/>
        <end position="21"/>
    </location>
</feature>
<dbReference type="InterPro" id="IPR052598">
    <property type="entry name" value="IgSF_CEA-related"/>
</dbReference>
<feature type="domain" description="Ig-like" evidence="7">
    <location>
        <begin position="685"/>
        <end position="775"/>
    </location>
</feature>
<evidence type="ECO:0000256" key="2">
    <source>
        <dbReference type="ARBA" id="ARBA00023157"/>
    </source>
</evidence>
<evidence type="ECO:0000256" key="4">
    <source>
        <dbReference type="ARBA" id="ARBA00023319"/>
    </source>
</evidence>
<name>A0A6A4TU95_SCOMX</name>
<keyword evidence="6" id="KW-0812">Transmembrane</keyword>
<dbReference type="Pfam" id="PF00047">
    <property type="entry name" value="ig"/>
    <property type="match status" value="3"/>
</dbReference>
<feature type="domain" description="Ig-like" evidence="7">
    <location>
        <begin position="597"/>
        <end position="675"/>
    </location>
</feature>
<comment type="caution">
    <text evidence="8">The sequence shown here is derived from an EMBL/GenBank/DDBJ whole genome shotgun (WGS) entry which is preliminary data.</text>
</comment>
<reference evidence="8 9" key="1">
    <citation type="submission" date="2019-06" db="EMBL/GenBank/DDBJ databases">
        <title>Draft genomes of female and male turbot (Scophthalmus maximus).</title>
        <authorList>
            <person name="Xu H."/>
            <person name="Xu X.-W."/>
            <person name="Shao C."/>
            <person name="Chen S."/>
        </authorList>
    </citation>
    <scope>NUCLEOTIDE SEQUENCE [LARGE SCALE GENOMIC DNA]</scope>
    <source>
        <strain evidence="8">Ysfricsl-2016a</strain>
        <tissue evidence="8">Blood</tissue>
    </source>
</reference>
<evidence type="ECO:0000256" key="5">
    <source>
        <dbReference type="SAM" id="MobiDB-lite"/>
    </source>
</evidence>
<feature type="domain" description="Ig-like" evidence="7">
    <location>
        <begin position="232"/>
        <end position="313"/>
    </location>
</feature>
<feature type="domain" description="Ig-like" evidence="7">
    <location>
        <begin position="1030"/>
        <end position="1118"/>
    </location>
</feature>
<feature type="domain" description="Ig-like" evidence="7">
    <location>
        <begin position="320"/>
        <end position="409"/>
    </location>
</feature>
<feature type="domain" description="Ig-like" evidence="7">
    <location>
        <begin position="137"/>
        <end position="227"/>
    </location>
</feature>
<keyword evidence="3" id="KW-0325">Glycoprotein</keyword>
<dbReference type="InterPro" id="IPR013783">
    <property type="entry name" value="Ig-like_fold"/>
</dbReference>
<dbReference type="InterPro" id="IPR013106">
    <property type="entry name" value="Ig_V-set"/>
</dbReference>
<dbReference type="Proteomes" id="UP000438429">
    <property type="component" value="Unassembled WGS sequence"/>
</dbReference>
<proteinExistence type="predicted"/>
<dbReference type="PROSITE" id="PS50835">
    <property type="entry name" value="IG_LIKE"/>
    <property type="match status" value="10"/>
</dbReference>
<dbReference type="InterPro" id="IPR013098">
    <property type="entry name" value="Ig_I-set"/>
</dbReference>
<dbReference type="PANTHER" id="PTHR44337:SF16">
    <property type="entry name" value="CARCINOEMBRYONIC ANTIGEN-RELATED CELL ADHESION MOLECULE 20-LIKE-RELATED"/>
    <property type="match status" value="1"/>
</dbReference>
<dbReference type="Gene3D" id="2.60.40.10">
    <property type="entry name" value="Immunoglobulins"/>
    <property type="match status" value="13"/>
</dbReference>
<feature type="domain" description="Ig-like" evidence="7">
    <location>
        <begin position="505"/>
        <end position="592"/>
    </location>
</feature>
<dbReference type="Pfam" id="PF07679">
    <property type="entry name" value="I-set"/>
    <property type="match status" value="1"/>
</dbReference>
<dbReference type="SMART" id="SM00409">
    <property type="entry name" value="IG"/>
    <property type="match status" value="13"/>
</dbReference>
<keyword evidence="2" id="KW-1015">Disulfide bond</keyword>
<dbReference type="InterPro" id="IPR003598">
    <property type="entry name" value="Ig_sub2"/>
</dbReference>
<dbReference type="InterPro" id="IPR003599">
    <property type="entry name" value="Ig_sub"/>
</dbReference>
<accession>A0A6A4TU95</accession>
<evidence type="ECO:0000313" key="9">
    <source>
        <dbReference type="Proteomes" id="UP000438429"/>
    </source>
</evidence>
<dbReference type="InterPro" id="IPR013151">
    <property type="entry name" value="Immunoglobulin_dom"/>
</dbReference>
<keyword evidence="4" id="KW-0393">Immunoglobulin domain</keyword>
<dbReference type="SMART" id="SM00408">
    <property type="entry name" value="IGc2"/>
    <property type="match status" value="10"/>
</dbReference>
<feature type="domain" description="Ig-like" evidence="7">
    <location>
        <begin position="1123"/>
        <end position="1201"/>
    </location>
</feature>
<dbReference type="SUPFAM" id="SSF48726">
    <property type="entry name" value="Immunoglobulin"/>
    <property type="match status" value="13"/>
</dbReference>
<evidence type="ECO:0000256" key="6">
    <source>
        <dbReference type="SAM" id="Phobius"/>
    </source>
</evidence>
<dbReference type="InterPro" id="IPR036179">
    <property type="entry name" value="Ig-like_dom_sf"/>
</dbReference>
<evidence type="ECO:0000259" key="7">
    <source>
        <dbReference type="PROSITE" id="PS50835"/>
    </source>
</evidence>